<comment type="similarity">
    <text evidence="1 9 10">Belongs to the phosphohexose mutase family.</text>
</comment>
<dbReference type="GO" id="GO:0008966">
    <property type="term" value="F:phosphoglucosamine mutase activity"/>
    <property type="evidence" value="ECO:0007669"/>
    <property type="project" value="UniProtKB-UniRule"/>
</dbReference>
<dbReference type="GO" id="GO:0006048">
    <property type="term" value="P:UDP-N-acetylglucosamine biosynthetic process"/>
    <property type="evidence" value="ECO:0007669"/>
    <property type="project" value="TreeGrafter"/>
</dbReference>
<evidence type="ECO:0000256" key="9">
    <source>
        <dbReference type="HAMAP-Rule" id="MF_01554"/>
    </source>
</evidence>
<dbReference type="GO" id="GO:0009252">
    <property type="term" value="P:peptidoglycan biosynthetic process"/>
    <property type="evidence" value="ECO:0007669"/>
    <property type="project" value="TreeGrafter"/>
</dbReference>
<dbReference type="PRINTS" id="PR00509">
    <property type="entry name" value="PGMPMM"/>
</dbReference>
<dbReference type="InterPro" id="IPR005844">
    <property type="entry name" value="A-D-PHexomutase_a/b/a-I"/>
</dbReference>
<dbReference type="Pfam" id="PF00408">
    <property type="entry name" value="PGM_PMM_IV"/>
    <property type="match status" value="1"/>
</dbReference>
<reference evidence="16 17" key="1">
    <citation type="submission" date="2018-04" db="EMBL/GenBank/DDBJ databases">
        <title>Camelliibacillus theae gen. nov., sp. nov., isolated from Pu'er tea.</title>
        <authorList>
            <person name="Niu L."/>
        </authorList>
    </citation>
    <scope>NUCLEOTIDE SEQUENCE [LARGE SCALE GENOMIC DNA]</scope>
    <source>
        <strain evidence="16 17">T8</strain>
    </source>
</reference>
<dbReference type="GO" id="GO:0000287">
    <property type="term" value="F:magnesium ion binding"/>
    <property type="evidence" value="ECO:0007669"/>
    <property type="project" value="UniProtKB-UniRule"/>
</dbReference>
<dbReference type="NCBIfam" id="NF008139">
    <property type="entry name" value="PRK10887.1"/>
    <property type="match status" value="1"/>
</dbReference>
<evidence type="ECO:0000313" key="16">
    <source>
        <dbReference type="EMBL" id="PWA09248.1"/>
    </source>
</evidence>
<keyword evidence="17" id="KW-1185">Reference proteome</keyword>
<comment type="PTM">
    <text evidence="9">Activated by phosphorylation.</text>
</comment>
<dbReference type="Pfam" id="PF02879">
    <property type="entry name" value="PGM_PMM_II"/>
    <property type="match status" value="1"/>
</dbReference>
<dbReference type="HAMAP" id="MF_01554_B">
    <property type="entry name" value="GlmM_B"/>
    <property type="match status" value="1"/>
</dbReference>
<feature type="modified residue" description="Phosphoserine" evidence="9">
    <location>
        <position position="101"/>
    </location>
</feature>
<dbReference type="InterPro" id="IPR036900">
    <property type="entry name" value="A-D-PHexomutase_C_sf"/>
</dbReference>
<evidence type="ECO:0000256" key="6">
    <source>
        <dbReference type="ARBA" id="ARBA00050364"/>
    </source>
</evidence>
<comment type="function">
    <text evidence="9 11">Catalyzes the conversion of glucosamine-6-phosphate to glucosamine-1-phosphate.</text>
</comment>
<feature type="binding site" evidence="9">
    <location>
        <position position="241"/>
    </location>
    <ligand>
        <name>Mg(2+)</name>
        <dbReference type="ChEBI" id="CHEBI:18420"/>
    </ligand>
</feature>
<evidence type="ECO:0000256" key="1">
    <source>
        <dbReference type="ARBA" id="ARBA00010231"/>
    </source>
</evidence>
<evidence type="ECO:0000256" key="7">
    <source>
        <dbReference type="ARBA" id="ARBA00066330"/>
    </source>
</evidence>
<dbReference type="EC" id="5.4.2.10" evidence="7 9"/>
<dbReference type="InterPro" id="IPR005846">
    <property type="entry name" value="A-D-PHexomutase_a/b/a-III"/>
</dbReference>
<dbReference type="FunFam" id="3.40.120.10:FF:000002">
    <property type="entry name" value="Phosphoglucosamine mutase"/>
    <property type="match status" value="1"/>
</dbReference>
<evidence type="ECO:0000256" key="11">
    <source>
        <dbReference type="RuleBase" id="RU004327"/>
    </source>
</evidence>
<feature type="domain" description="Alpha-D-phosphohexomutase alpha/beta/alpha" evidence="13">
    <location>
        <begin position="3"/>
        <end position="136"/>
    </location>
</feature>
<dbReference type="InterPro" id="IPR005843">
    <property type="entry name" value="A-D-PHexomutase_C"/>
</dbReference>
<dbReference type="InterPro" id="IPR016055">
    <property type="entry name" value="A-D-PHexomutase_a/b/a-I/II/III"/>
</dbReference>
<dbReference type="SUPFAM" id="SSF55957">
    <property type="entry name" value="Phosphoglucomutase, C-terminal domain"/>
    <property type="match status" value="1"/>
</dbReference>
<comment type="caution">
    <text evidence="16">The sequence shown here is derived from an EMBL/GenBank/DDBJ whole genome shotgun (WGS) entry which is preliminary data.</text>
</comment>
<dbReference type="Gene3D" id="3.30.310.50">
    <property type="entry name" value="Alpha-D-phosphohexomutase, C-terminal domain"/>
    <property type="match status" value="1"/>
</dbReference>
<keyword evidence="2 9" id="KW-0597">Phosphoprotein</keyword>
<dbReference type="FunFam" id="3.40.120.10:FF:000001">
    <property type="entry name" value="Phosphoglucosamine mutase"/>
    <property type="match status" value="1"/>
</dbReference>
<dbReference type="OrthoDB" id="9806956at2"/>
<name>A0A2U1JWQ2_9BACI</name>
<dbReference type="PROSITE" id="PS00710">
    <property type="entry name" value="PGM_PMM"/>
    <property type="match status" value="1"/>
</dbReference>
<gene>
    <name evidence="9" type="primary">glmM</name>
    <name evidence="16" type="ORF">DCC39_13375</name>
</gene>
<dbReference type="InterPro" id="IPR005841">
    <property type="entry name" value="Alpha-D-phosphohexomutase_SF"/>
</dbReference>
<organism evidence="16 17">
    <name type="scientific">Pueribacillus theae</name>
    <dbReference type="NCBI Taxonomy" id="2171751"/>
    <lineage>
        <taxon>Bacteria</taxon>
        <taxon>Bacillati</taxon>
        <taxon>Bacillota</taxon>
        <taxon>Bacilli</taxon>
        <taxon>Bacillales</taxon>
        <taxon>Bacillaceae</taxon>
        <taxon>Pueribacillus</taxon>
    </lineage>
</organism>
<dbReference type="InterPro" id="IPR006352">
    <property type="entry name" value="GlmM_bact"/>
</dbReference>
<accession>A0A2U1JWQ2</accession>
<comment type="catalytic activity">
    <reaction evidence="6 9 11">
        <text>alpha-D-glucosamine 1-phosphate = D-glucosamine 6-phosphate</text>
        <dbReference type="Rhea" id="RHEA:23424"/>
        <dbReference type="ChEBI" id="CHEBI:58516"/>
        <dbReference type="ChEBI" id="CHEBI:58725"/>
        <dbReference type="EC" id="5.4.2.10"/>
    </reaction>
</comment>
<dbReference type="Pfam" id="PF02880">
    <property type="entry name" value="PGM_PMM_III"/>
    <property type="match status" value="1"/>
</dbReference>
<dbReference type="FunFam" id="3.30.310.50:FF:000001">
    <property type="entry name" value="Phosphoglucosamine mutase"/>
    <property type="match status" value="1"/>
</dbReference>
<feature type="active site" description="Phosphoserine intermediate" evidence="9">
    <location>
        <position position="101"/>
    </location>
</feature>
<dbReference type="GO" id="GO:0004615">
    <property type="term" value="F:phosphomannomutase activity"/>
    <property type="evidence" value="ECO:0007669"/>
    <property type="project" value="TreeGrafter"/>
</dbReference>
<evidence type="ECO:0000256" key="2">
    <source>
        <dbReference type="ARBA" id="ARBA00022553"/>
    </source>
</evidence>
<feature type="domain" description="Alpha-D-phosphohexomutase C-terminal" evidence="12">
    <location>
        <begin position="374"/>
        <end position="440"/>
    </location>
</feature>
<evidence type="ECO:0000256" key="5">
    <source>
        <dbReference type="ARBA" id="ARBA00023235"/>
    </source>
</evidence>
<evidence type="ECO:0000256" key="8">
    <source>
        <dbReference type="ARBA" id="ARBA00068193"/>
    </source>
</evidence>
<feature type="domain" description="Alpha-D-phosphohexomutase alpha/beta/alpha" evidence="15">
    <location>
        <begin position="258"/>
        <end position="367"/>
    </location>
</feature>
<evidence type="ECO:0000259" key="15">
    <source>
        <dbReference type="Pfam" id="PF02880"/>
    </source>
</evidence>
<dbReference type="CDD" id="cd05802">
    <property type="entry name" value="GlmM"/>
    <property type="match status" value="1"/>
</dbReference>
<sequence length="452" mass="48711">MGKYFGTDGVRGVANAELTPELAFKLGRYGGYILTKDIETKPKVLIGRDTRISGYMLEGALVAGLLSIGVEVMRLGVISTPGVAYLTKVLNAQAGIMISASHNPFGDNGIKFFGSDGFKLLDEQEEEIEALLSRETDDLPRPIGADLGVVNDYFEGGQKYLQFLKQTVDEDFSGLTIALDCAHGATSSLAPYLFADLDAEIVTIGTNPNGLNINDKVGSTQPEALVSVVKEKNVDIGLAFDGDGDRLIAVDEKGNVIDGDKIMFICAKFLKEQGRLNNDTVVSTVMSNLGFYKALEANGIKSEQTAVGDRYVMERMRSGGYSLGGEQSGHIIFLDYITTGDGMLSALQLVNIMKLAGKPLSELASEIEAFPQSLVNVKVTDKNSVMENEKIKAVIEKTEQELGKNGRVLVRPSGTEPLVRIMVEAPTEELCTGYVQEIAAAIQNEMGINNND</sequence>
<dbReference type="Proteomes" id="UP000245998">
    <property type="component" value="Unassembled WGS sequence"/>
</dbReference>
<feature type="binding site" evidence="9">
    <location>
        <position position="245"/>
    </location>
    <ligand>
        <name>Mg(2+)</name>
        <dbReference type="ChEBI" id="CHEBI:18420"/>
    </ligand>
</feature>
<dbReference type="Pfam" id="PF02878">
    <property type="entry name" value="PGM_PMM_I"/>
    <property type="match status" value="1"/>
</dbReference>
<dbReference type="Gene3D" id="3.40.120.10">
    <property type="entry name" value="Alpha-D-Glucose-1,6-Bisphosphate, subunit A, domain 3"/>
    <property type="match status" value="3"/>
</dbReference>
<dbReference type="InterPro" id="IPR050060">
    <property type="entry name" value="Phosphoglucosamine_mutase"/>
</dbReference>
<proteinExistence type="inferred from homology"/>
<keyword evidence="4 9" id="KW-0460">Magnesium</keyword>
<keyword evidence="3 9" id="KW-0479">Metal-binding</keyword>
<dbReference type="NCBIfam" id="TIGR01455">
    <property type="entry name" value="glmM"/>
    <property type="match status" value="1"/>
</dbReference>
<evidence type="ECO:0000256" key="4">
    <source>
        <dbReference type="ARBA" id="ARBA00022842"/>
    </source>
</evidence>
<evidence type="ECO:0000259" key="12">
    <source>
        <dbReference type="Pfam" id="PF00408"/>
    </source>
</evidence>
<evidence type="ECO:0000313" key="17">
    <source>
        <dbReference type="Proteomes" id="UP000245998"/>
    </source>
</evidence>
<dbReference type="PANTHER" id="PTHR42946">
    <property type="entry name" value="PHOSPHOHEXOSE MUTASE"/>
    <property type="match status" value="1"/>
</dbReference>
<comment type="cofactor">
    <cofactor evidence="9">
        <name>Mg(2+)</name>
        <dbReference type="ChEBI" id="CHEBI:18420"/>
    </cofactor>
    <text evidence="9">Binds 1 Mg(2+) ion per subunit.</text>
</comment>
<dbReference type="InterPro" id="IPR016066">
    <property type="entry name" value="A-D-PHexomutase_CS"/>
</dbReference>
<dbReference type="SUPFAM" id="SSF53738">
    <property type="entry name" value="Phosphoglucomutase, first 3 domains"/>
    <property type="match status" value="3"/>
</dbReference>
<protein>
    <recommendedName>
        <fullName evidence="8 9">Phosphoglucosamine mutase</fullName>
        <ecNumber evidence="7 9">5.4.2.10</ecNumber>
    </recommendedName>
</protein>
<dbReference type="PANTHER" id="PTHR42946:SF1">
    <property type="entry name" value="PHOSPHOGLUCOMUTASE (ALPHA-D-GLUCOSE-1,6-BISPHOSPHATE-DEPENDENT)"/>
    <property type="match status" value="1"/>
</dbReference>
<keyword evidence="5 9" id="KW-0413">Isomerase</keyword>
<feature type="binding site" description="via phosphate group" evidence="9">
    <location>
        <position position="101"/>
    </location>
    <ligand>
        <name>Mg(2+)</name>
        <dbReference type="ChEBI" id="CHEBI:18420"/>
    </ligand>
</feature>
<dbReference type="AlphaFoldDB" id="A0A2U1JWQ2"/>
<dbReference type="GO" id="GO:0005975">
    <property type="term" value="P:carbohydrate metabolic process"/>
    <property type="evidence" value="ECO:0007669"/>
    <property type="project" value="InterPro"/>
</dbReference>
<dbReference type="EMBL" id="QCZG01000030">
    <property type="protein sequence ID" value="PWA09248.1"/>
    <property type="molecule type" value="Genomic_DNA"/>
</dbReference>
<evidence type="ECO:0000259" key="14">
    <source>
        <dbReference type="Pfam" id="PF02879"/>
    </source>
</evidence>
<feature type="binding site" evidence="9">
    <location>
        <position position="243"/>
    </location>
    <ligand>
        <name>Mg(2+)</name>
        <dbReference type="ChEBI" id="CHEBI:18420"/>
    </ligand>
</feature>
<dbReference type="GO" id="GO:0005829">
    <property type="term" value="C:cytosol"/>
    <property type="evidence" value="ECO:0007669"/>
    <property type="project" value="TreeGrafter"/>
</dbReference>
<dbReference type="InterPro" id="IPR005845">
    <property type="entry name" value="A-D-PHexomutase_a/b/a-II"/>
</dbReference>
<evidence type="ECO:0000256" key="3">
    <source>
        <dbReference type="ARBA" id="ARBA00022723"/>
    </source>
</evidence>
<dbReference type="RefSeq" id="WP_116555404.1">
    <property type="nucleotide sequence ID" value="NZ_QCZG01000030.1"/>
</dbReference>
<evidence type="ECO:0000259" key="13">
    <source>
        <dbReference type="Pfam" id="PF02878"/>
    </source>
</evidence>
<evidence type="ECO:0000256" key="10">
    <source>
        <dbReference type="RuleBase" id="RU004326"/>
    </source>
</evidence>
<feature type="domain" description="Alpha-D-phosphohexomutase alpha/beta/alpha" evidence="14">
    <location>
        <begin position="159"/>
        <end position="254"/>
    </location>
</feature>